<feature type="compositionally biased region" description="Basic and acidic residues" evidence="1">
    <location>
        <begin position="1"/>
        <end position="17"/>
    </location>
</feature>
<dbReference type="EMBL" id="MU006248">
    <property type="protein sequence ID" value="KAF2818819.1"/>
    <property type="molecule type" value="Genomic_DNA"/>
</dbReference>
<organism evidence="2 3">
    <name type="scientific">Ophiobolus disseminans</name>
    <dbReference type="NCBI Taxonomy" id="1469910"/>
    <lineage>
        <taxon>Eukaryota</taxon>
        <taxon>Fungi</taxon>
        <taxon>Dikarya</taxon>
        <taxon>Ascomycota</taxon>
        <taxon>Pezizomycotina</taxon>
        <taxon>Dothideomycetes</taxon>
        <taxon>Pleosporomycetidae</taxon>
        <taxon>Pleosporales</taxon>
        <taxon>Pleosporineae</taxon>
        <taxon>Phaeosphaeriaceae</taxon>
        <taxon>Ophiobolus</taxon>
    </lineage>
</organism>
<name>A0A6A6ZDM2_9PLEO</name>
<dbReference type="AlphaFoldDB" id="A0A6A6ZDM2"/>
<sequence>MIDFGPEQKECDMHQDSSDEDEVVAHPSTTSTASALSTGALDPSTTIIAPVVADNLDGSKVLRGKNATLFRHSTPKYQDVRVLGTLPISAEELLAFLPLHFSWSSFLVRLKPKGWSMTLIARVMLYFRGVETDIERHKGLRELLAKQANVSIKELGKTHIPGLALGSRSPPAMSSLQNITSSNTDCSLLRLVERVTRFPTGSGRRLLNEVIHHAQRNNHRGILLSQVQQYASQFALTDNANITQGVDPDTESVDGFNAIWSTAYPTVGNTKRGALGWGRS</sequence>
<accession>A0A6A6ZDM2</accession>
<proteinExistence type="predicted"/>
<reference evidence="2" key="1">
    <citation type="journal article" date="2020" name="Stud. Mycol.">
        <title>101 Dothideomycetes genomes: a test case for predicting lifestyles and emergence of pathogens.</title>
        <authorList>
            <person name="Haridas S."/>
            <person name="Albert R."/>
            <person name="Binder M."/>
            <person name="Bloem J."/>
            <person name="Labutti K."/>
            <person name="Salamov A."/>
            <person name="Andreopoulos B."/>
            <person name="Baker S."/>
            <person name="Barry K."/>
            <person name="Bills G."/>
            <person name="Bluhm B."/>
            <person name="Cannon C."/>
            <person name="Castanera R."/>
            <person name="Culley D."/>
            <person name="Daum C."/>
            <person name="Ezra D."/>
            <person name="Gonzalez J."/>
            <person name="Henrissat B."/>
            <person name="Kuo A."/>
            <person name="Liang C."/>
            <person name="Lipzen A."/>
            <person name="Lutzoni F."/>
            <person name="Magnuson J."/>
            <person name="Mondo S."/>
            <person name="Nolan M."/>
            <person name="Ohm R."/>
            <person name="Pangilinan J."/>
            <person name="Park H.-J."/>
            <person name="Ramirez L."/>
            <person name="Alfaro M."/>
            <person name="Sun H."/>
            <person name="Tritt A."/>
            <person name="Yoshinaga Y."/>
            <person name="Zwiers L.-H."/>
            <person name="Turgeon B."/>
            <person name="Goodwin S."/>
            <person name="Spatafora J."/>
            <person name="Crous P."/>
            <person name="Grigoriev I."/>
        </authorList>
    </citation>
    <scope>NUCLEOTIDE SEQUENCE</scope>
    <source>
        <strain evidence="2">CBS 113818</strain>
    </source>
</reference>
<protein>
    <submittedName>
        <fullName evidence="2">Uncharacterized protein</fullName>
    </submittedName>
</protein>
<feature type="region of interest" description="Disordered" evidence="1">
    <location>
        <begin position="1"/>
        <end position="37"/>
    </location>
</feature>
<feature type="compositionally biased region" description="Low complexity" evidence="1">
    <location>
        <begin position="25"/>
        <end position="37"/>
    </location>
</feature>
<gene>
    <name evidence="2" type="ORF">CC86DRAFT_151156</name>
</gene>
<dbReference type="Proteomes" id="UP000799424">
    <property type="component" value="Unassembled WGS sequence"/>
</dbReference>
<evidence type="ECO:0000313" key="2">
    <source>
        <dbReference type="EMBL" id="KAF2818819.1"/>
    </source>
</evidence>
<dbReference type="OrthoDB" id="3800972at2759"/>
<keyword evidence="3" id="KW-1185">Reference proteome</keyword>
<evidence type="ECO:0000313" key="3">
    <source>
        <dbReference type="Proteomes" id="UP000799424"/>
    </source>
</evidence>
<evidence type="ECO:0000256" key="1">
    <source>
        <dbReference type="SAM" id="MobiDB-lite"/>
    </source>
</evidence>